<organism evidence="2 3">
    <name type="scientific">Persicobacter diffluens</name>
    <dbReference type="NCBI Taxonomy" id="981"/>
    <lineage>
        <taxon>Bacteria</taxon>
        <taxon>Pseudomonadati</taxon>
        <taxon>Bacteroidota</taxon>
        <taxon>Cytophagia</taxon>
        <taxon>Cytophagales</taxon>
        <taxon>Persicobacteraceae</taxon>
        <taxon>Persicobacter</taxon>
    </lineage>
</organism>
<keyword evidence="3" id="KW-1185">Reference proteome</keyword>
<dbReference type="EMBL" id="BQKE01000001">
    <property type="protein sequence ID" value="GJM60340.1"/>
    <property type="molecule type" value="Genomic_DNA"/>
</dbReference>
<dbReference type="Proteomes" id="UP001310022">
    <property type="component" value="Unassembled WGS sequence"/>
</dbReference>
<evidence type="ECO:0000256" key="1">
    <source>
        <dbReference type="SAM" id="SignalP"/>
    </source>
</evidence>
<evidence type="ECO:0000313" key="2">
    <source>
        <dbReference type="EMBL" id="GJM60340.1"/>
    </source>
</evidence>
<feature type="chain" id="PRO_5042894656" description="Type IX secretion system membrane protein PorP/SprF" evidence="1">
    <location>
        <begin position="23"/>
        <end position="263"/>
    </location>
</feature>
<proteinExistence type="predicted"/>
<sequence length="263" mass="30034">MTHFFPTLLFFLLGLSLTPSMGQGTLFNQVSDPEMRTIDANPASATSRPDHFHLLLQHQLFYGKFNLPRTGILLGMPSRFGNTQFAYSYFGDQLLSERGASLAWAHHLGQFKLGLRFAYTYVQSAYKIEGRQFAVDLGMQWQPITELIIGFDVQEIQKPSPAEVVALPAALKSRLGIQYELSSDLRVYLQWQQDYFTGSLLTTSFQYFFKPKFYVVGEVELMHLSQCFGFGWEKAAFALQYLGALQYPLGFSHQLNLHYFFGQ</sequence>
<feature type="signal peptide" evidence="1">
    <location>
        <begin position="1"/>
        <end position="22"/>
    </location>
</feature>
<evidence type="ECO:0000313" key="3">
    <source>
        <dbReference type="Proteomes" id="UP001310022"/>
    </source>
</evidence>
<comment type="caution">
    <text evidence="2">The sequence shown here is derived from an EMBL/GenBank/DDBJ whole genome shotgun (WGS) entry which is preliminary data.</text>
</comment>
<name>A0AAN5AIF3_9BACT</name>
<protein>
    <recommendedName>
        <fullName evidence="4">Type IX secretion system membrane protein PorP/SprF</fullName>
    </recommendedName>
</protein>
<keyword evidence="1" id="KW-0732">Signal</keyword>
<reference evidence="2 3" key="1">
    <citation type="submission" date="2021-12" db="EMBL/GenBank/DDBJ databases">
        <title>Genome sequencing of bacteria with rrn-lacking chromosome and rrn-plasmid.</title>
        <authorList>
            <person name="Anda M."/>
            <person name="Iwasaki W."/>
        </authorList>
    </citation>
    <scope>NUCLEOTIDE SEQUENCE [LARGE SCALE GENOMIC DNA]</scope>
    <source>
        <strain evidence="2 3">NBRC 15940</strain>
    </source>
</reference>
<accession>A0AAN5AIF3</accession>
<evidence type="ECO:0008006" key="4">
    <source>
        <dbReference type="Google" id="ProtNLM"/>
    </source>
</evidence>
<dbReference type="RefSeq" id="WP_338236120.1">
    <property type="nucleotide sequence ID" value="NZ_BQKE01000001.1"/>
</dbReference>
<gene>
    <name evidence="2" type="ORF">PEDI_08920</name>
</gene>
<dbReference type="AlphaFoldDB" id="A0AAN5AIF3"/>